<organism evidence="1 2">
    <name type="scientific">Aspergillus niger ATCC 13496</name>
    <dbReference type="NCBI Taxonomy" id="1353008"/>
    <lineage>
        <taxon>Eukaryota</taxon>
        <taxon>Fungi</taxon>
        <taxon>Dikarya</taxon>
        <taxon>Ascomycota</taxon>
        <taxon>Pezizomycotina</taxon>
        <taxon>Eurotiomycetes</taxon>
        <taxon>Eurotiomycetidae</taxon>
        <taxon>Eurotiales</taxon>
        <taxon>Aspergillaceae</taxon>
        <taxon>Aspergillus</taxon>
        <taxon>Aspergillus subgen. Circumdati</taxon>
    </lineage>
</organism>
<protein>
    <submittedName>
        <fullName evidence="1">Uncharacterized protein</fullName>
    </submittedName>
</protein>
<reference evidence="1 2" key="1">
    <citation type="submission" date="2018-07" db="EMBL/GenBank/DDBJ databases">
        <title>Section-level genome sequencing of Aspergillus section Nigri to investigate inter- and intra-species variation.</title>
        <authorList>
            <consortium name="DOE Joint Genome Institute"/>
            <person name="Vesth T.C."/>
            <person name="Nybo J.L."/>
            <person name="Theobald S."/>
            <person name="Frisvad J.C."/>
            <person name="Larsen T.O."/>
            <person name="Nielsen K.F."/>
            <person name="Hoof J.B."/>
            <person name="Brandl J."/>
            <person name="Salamov A."/>
            <person name="Riley R."/>
            <person name="Gladden J.M."/>
            <person name="Phatale P."/>
            <person name="Nielsen M.T."/>
            <person name="Lyhne E.K."/>
            <person name="Kogle M.E."/>
            <person name="Strasser K."/>
            <person name="McDonnell E."/>
            <person name="Barry K."/>
            <person name="Clum A."/>
            <person name="Chen C."/>
            <person name="Nolan M."/>
            <person name="Sandor L."/>
            <person name="Kuo A."/>
            <person name="Lipzen A."/>
            <person name="Hainaut M."/>
            <person name="Drula E."/>
            <person name="Tsang A."/>
            <person name="Magnuson J.K."/>
            <person name="Henrissat B."/>
            <person name="Wiebenga A."/>
            <person name="Simmons B.A."/>
            <person name="Makela M.R."/>
            <person name="De vries R.P."/>
            <person name="Grigoriev I.V."/>
            <person name="Mortensen U.H."/>
            <person name="Baker S.E."/>
            <person name="Andersen M.R."/>
        </authorList>
    </citation>
    <scope>NUCLEOTIDE SEQUENCE [LARGE SCALE GENOMIC DNA]</scope>
    <source>
        <strain evidence="1 2">ATCC 13496</strain>
    </source>
</reference>
<gene>
    <name evidence="1" type="ORF">M747DRAFT_296480</name>
</gene>
<accession>A0A370C0U5</accession>
<evidence type="ECO:0000313" key="1">
    <source>
        <dbReference type="EMBL" id="RDH19282.1"/>
    </source>
</evidence>
<evidence type="ECO:0000313" key="2">
    <source>
        <dbReference type="Proteomes" id="UP000253845"/>
    </source>
</evidence>
<name>A0A370C0U5_ASPNG</name>
<dbReference type="Proteomes" id="UP000253845">
    <property type="component" value="Unassembled WGS sequence"/>
</dbReference>
<dbReference type="EMBL" id="KZ851919">
    <property type="protein sequence ID" value="RDH19282.1"/>
    <property type="molecule type" value="Genomic_DNA"/>
</dbReference>
<dbReference type="AlphaFoldDB" id="A0A370C0U5"/>
<proteinExistence type="predicted"/>
<sequence>MAGRVSYFQNQMMFLNTIQLIKPHSLEETVQTLWQGIVHAWFPYEQHYKFGFKGATLASRNMPDVTVIKVMALQPNPRSSPDWAERQIMMIECKRPSYDTPNGWNDTIEGQFLDDLQQTLNHSKKLFGAVAIGTKVKFFRFDGKAPVNRMLTPLHRDTLDLKIPSQLIQVENMLDYIKTNGWQWASTP</sequence>
<dbReference type="VEuPathDB" id="FungiDB:M747DRAFT_296480"/>